<proteinExistence type="inferred from homology"/>
<gene>
    <name evidence="12" type="ORF">CR165_10375</name>
</gene>
<evidence type="ECO:0000256" key="1">
    <source>
        <dbReference type="ARBA" id="ARBA00004651"/>
    </source>
</evidence>
<dbReference type="EMBL" id="PDOA01000005">
    <property type="protein sequence ID" value="PWC28990.1"/>
    <property type="molecule type" value="Genomic_DNA"/>
</dbReference>
<keyword evidence="4 9" id="KW-1133">Transmembrane helix</keyword>
<evidence type="ECO:0000256" key="2">
    <source>
        <dbReference type="ARBA" id="ARBA00022475"/>
    </source>
</evidence>
<keyword evidence="6 8" id="KW-0807">Transducer</keyword>
<dbReference type="Gene3D" id="6.10.340.10">
    <property type="match status" value="1"/>
</dbReference>
<dbReference type="GO" id="GO:0004888">
    <property type="term" value="F:transmembrane signaling receptor activity"/>
    <property type="evidence" value="ECO:0007669"/>
    <property type="project" value="InterPro"/>
</dbReference>
<evidence type="ECO:0000256" key="3">
    <source>
        <dbReference type="ARBA" id="ARBA00022692"/>
    </source>
</evidence>
<comment type="subcellular location">
    <subcellularLocation>
        <location evidence="1">Cell membrane</location>
        <topology evidence="1">Multi-pass membrane protein</topology>
    </subcellularLocation>
</comment>
<comment type="caution">
    <text evidence="12">The sequence shown here is derived from an EMBL/GenBank/DDBJ whole genome shotgun (WGS) entry which is preliminary data.</text>
</comment>
<sequence>MPVFATLAALPRRLGVVPRLVLLTLLSVVCVAAVSSGTILLQMRQYALAQSQQELESNLAMLKALLALQGREWRLQGETLLLDGKPVNGRMEVVDTVKAVAGGVATIFAGDTRVATNVTRPDGGRAVGTKLAPGPAYDAVFRRGEAYHGVNVILGAEHQTIYEPIRDPEGRVVGLLFVGQPLAALMATQDRLAFTALWTGAAVTLPVALAVWWLMSLVLRPLKGLAGAVNAIAAGQFDRPVPCTERHDQLGEIGRAVRSLGEGARQARALEAAAEAQRSQAAAAQRQMQAALAGQIESAVGGIARALGGEVERLESATRAVGEGTGAAARDAGAATERAQGATRNVQAVAAAADQLAASVEEITRRVSDGAAVTRQAVEAVDASDATVAGLSAAAARIGDVVKLIADIAGQTNLLALNATIEAARAGEAGKGFAVVASEVKSLANQTARATEEIGTQINAMRSATGQAVQTVRGIAQAVGRMDEVTSAIAAAVEEQSAATREIARNAAAAASGTQGAADSTERLGAHVGTAAGALEALREATTAVAQQGQALRQELVEVVGRLRAG</sequence>
<evidence type="ECO:0000259" key="10">
    <source>
        <dbReference type="PROSITE" id="PS50111"/>
    </source>
</evidence>
<dbReference type="PANTHER" id="PTHR32089">
    <property type="entry name" value="METHYL-ACCEPTING CHEMOTAXIS PROTEIN MCPB"/>
    <property type="match status" value="1"/>
</dbReference>
<accession>A0A2U1V4Z8</accession>
<dbReference type="Gene3D" id="1.10.287.950">
    <property type="entry name" value="Methyl-accepting chemotaxis protein"/>
    <property type="match status" value="1"/>
</dbReference>
<evidence type="ECO:0000256" key="6">
    <source>
        <dbReference type="ARBA" id="ARBA00023224"/>
    </source>
</evidence>
<evidence type="ECO:0008006" key="14">
    <source>
        <dbReference type="Google" id="ProtNLM"/>
    </source>
</evidence>
<dbReference type="SUPFAM" id="SSF103190">
    <property type="entry name" value="Sensory domain-like"/>
    <property type="match status" value="1"/>
</dbReference>
<dbReference type="SUPFAM" id="SSF158472">
    <property type="entry name" value="HAMP domain-like"/>
    <property type="match status" value="1"/>
</dbReference>
<feature type="transmembrane region" description="Helical" evidence="9">
    <location>
        <begin position="20"/>
        <end position="41"/>
    </location>
</feature>
<dbReference type="Proteomes" id="UP000245048">
    <property type="component" value="Unassembled WGS sequence"/>
</dbReference>
<evidence type="ECO:0000256" key="5">
    <source>
        <dbReference type="ARBA" id="ARBA00023136"/>
    </source>
</evidence>
<dbReference type="AlphaFoldDB" id="A0A2U1V4Z8"/>
<dbReference type="InterPro" id="IPR033463">
    <property type="entry name" value="sCache_3"/>
</dbReference>
<evidence type="ECO:0000313" key="12">
    <source>
        <dbReference type="EMBL" id="PWC28990.1"/>
    </source>
</evidence>
<dbReference type="PANTHER" id="PTHR32089:SF112">
    <property type="entry name" value="LYSOZYME-LIKE PROTEIN-RELATED"/>
    <property type="match status" value="1"/>
</dbReference>
<feature type="domain" description="Methyl-accepting transducer" evidence="10">
    <location>
        <begin position="310"/>
        <end position="532"/>
    </location>
</feature>
<feature type="transmembrane region" description="Helical" evidence="9">
    <location>
        <begin position="192"/>
        <end position="215"/>
    </location>
</feature>
<organism evidence="12 13">
    <name type="scientific">Teichococcus aestuarii</name>
    <dbReference type="NCBI Taxonomy" id="568898"/>
    <lineage>
        <taxon>Bacteria</taxon>
        <taxon>Pseudomonadati</taxon>
        <taxon>Pseudomonadota</taxon>
        <taxon>Alphaproteobacteria</taxon>
        <taxon>Acetobacterales</taxon>
        <taxon>Roseomonadaceae</taxon>
        <taxon>Roseomonas</taxon>
    </lineage>
</organism>
<name>A0A2U1V4Z8_9PROT</name>
<dbReference type="InterPro" id="IPR029151">
    <property type="entry name" value="Sensor-like_sf"/>
</dbReference>
<dbReference type="Pfam" id="PF00015">
    <property type="entry name" value="MCPsignal"/>
    <property type="match status" value="1"/>
</dbReference>
<evidence type="ECO:0000256" key="9">
    <source>
        <dbReference type="SAM" id="Phobius"/>
    </source>
</evidence>
<comment type="similarity">
    <text evidence="7">Belongs to the methyl-accepting chemotaxis (MCP) protein family.</text>
</comment>
<dbReference type="SMART" id="SM00283">
    <property type="entry name" value="MA"/>
    <property type="match status" value="1"/>
</dbReference>
<keyword evidence="2" id="KW-1003">Cell membrane</keyword>
<feature type="domain" description="HAMP" evidence="11">
    <location>
        <begin position="216"/>
        <end position="269"/>
    </location>
</feature>
<dbReference type="InterPro" id="IPR003660">
    <property type="entry name" value="HAMP_dom"/>
</dbReference>
<dbReference type="Pfam" id="PF00672">
    <property type="entry name" value="HAMP"/>
    <property type="match status" value="1"/>
</dbReference>
<dbReference type="InterPro" id="IPR004090">
    <property type="entry name" value="Chemotax_Me-accpt_rcpt"/>
</dbReference>
<dbReference type="SUPFAM" id="SSF58104">
    <property type="entry name" value="Methyl-accepting chemotaxis protein (MCP) signaling domain"/>
    <property type="match status" value="1"/>
</dbReference>
<keyword evidence="3 9" id="KW-0812">Transmembrane</keyword>
<dbReference type="PROSITE" id="PS50111">
    <property type="entry name" value="CHEMOTAXIS_TRANSDUC_2"/>
    <property type="match status" value="1"/>
</dbReference>
<dbReference type="GO" id="GO:0005886">
    <property type="term" value="C:plasma membrane"/>
    <property type="evidence" value="ECO:0007669"/>
    <property type="project" value="UniProtKB-SubCell"/>
</dbReference>
<reference evidence="13" key="1">
    <citation type="submission" date="2017-10" db="EMBL/GenBank/DDBJ databases">
        <authorList>
            <person name="Toshchakov S.V."/>
            <person name="Goeva M.A."/>
        </authorList>
    </citation>
    <scope>NUCLEOTIDE SEQUENCE [LARGE SCALE GENOMIC DNA]</scope>
    <source>
        <strain evidence="13">JR1/69-1-13</strain>
    </source>
</reference>
<dbReference type="CDD" id="cd06225">
    <property type="entry name" value="HAMP"/>
    <property type="match status" value="1"/>
</dbReference>
<dbReference type="SMART" id="SM00304">
    <property type="entry name" value="HAMP"/>
    <property type="match status" value="1"/>
</dbReference>
<dbReference type="GO" id="GO:0006935">
    <property type="term" value="P:chemotaxis"/>
    <property type="evidence" value="ECO:0007669"/>
    <property type="project" value="InterPro"/>
</dbReference>
<evidence type="ECO:0000256" key="4">
    <source>
        <dbReference type="ARBA" id="ARBA00022989"/>
    </source>
</evidence>
<protein>
    <recommendedName>
        <fullName evidence="14">Chemotaxis protein</fullName>
    </recommendedName>
</protein>
<dbReference type="PRINTS" id="PR00260">
    <property type="entry name" value="CHEMTRNSDUCR"/>
</dbReference>
<dbReference type="InterPro" id="IPR004089">
    <property type="entry name" value="MCPsignal_dom"/>
</dbReference>
<evidence type="ECO:0000313" key="13">
    <source>
        <dbReference type="Proteomes" id="UP000245048"/>
    </source>
</evidence>
<evidence type="ECO:0000259" key="11">
    <source>
        <dbReference type="PROSITE" id="PS50885"/>
    </source>
</evidence>
<dbReference type="GO" id="GO:0007165">
    <property type="term" value="P:signal transduction"/>
    <property type="evidence" value="ECO:0007669"/>
    <property type="project" value="UniProtKB-KW"/>
</dbReference>
<dbReference type="RefSeq" id="WP_109516908.1">
    <property type="nucleotide sequence ID" value="NZ_PDOA01000005.1"/>
</dbReference>
<keyword evidence="5 9" id="KW-0472">Membrane</keyword>
<dbReference type="Pfam" id="PF17202">
    <property type="entry name" value="sCache_3_3"/>
    <property type="match status" value="1"/>
</dbReference>
<evidence type="ECO:0000256" key="8">
    <source>
        <dbReference type="PROSITE-ProRule" id="PRU00284"/>
    </source>
</evidence>
<dbReference type="OrthoDB" id="8320983at2"/>
<dbReference type="PROSITE" id="PS50885">
    <property type="entry name" value="HAMP"/>
    <property type="match status" value="1"/>
</dbReference>
<keyword evidence="13" id="KW-1185">Reference proteome</keyword>
<evidence type="ECO:0000256" key="7">
    <source>
        <dbReference type="ARBA" id="ARBA00029447"/>
    </source>
</evidence>